<dbReference type="InterPro" id="IPR016036">
    <property type="entry name" value="Malonyl_transacylase_ACP-bd"/>
</dbReference>
<accession>A0A382T674</accession>
<dbReference type="PANTHER" id="PTHR42681:SF1">
    <property type="entry name" value="MALONYL-COA-ACYL CARRIER PROTEIN TRANSACYLASE, MITOCHONDRIAL"/>
    <property type="match status" value="1"/>
</dbReference>
<reference evidence="7" key="1">
    <citation type="submission" date="2018-05" db="EMBL/GenBank/DDBJ databases">
        <authorList>
            <person name="Lanie J.A."/>
            <person name="Ng W.-L."/>
            <person name="Kazmierczak K.M."/>
            <person name="Andrzejewski T.M."/>
            <person name="Davidsen T.M."/>
            <person name="Wayne K.J."/>
            <person name="Tettelin H."/>
            <person name="Glass J.I."/>
            <person name="Rusch D."/>
            <person name="Podicherti R."/>
            <person name="Tsui H.-C.T."/>
            <person name="Winkler M.E."/>
        </authorList>
    </citation>
    <scope>NUCLEOTIDE SEQUENCE</scope>
</reference>
<comment type="similarity">
    <text evidence="1">Belongs to the FabD family.</text>
</comment>
<evidence type="ECO:0000256" key="4">
    <source>
        <dbReference type="ARBA" id="ARBA00023315"/>
    </source>
</evidence>
<sequence>MFSVIFPGQGSQSVGMAKDIYNKFDIAKELFKEADSVLNFSITKLILDGTKEELDQTENTQPAIFLVGYSIFQLIKKEFAIDLNKANYFAGHSLGEYTALSCAGALSFSATLKLLRVRGKAMQEAAPKGEGGMIAILGSTTEIIEKIFEENKNNYECYIANDNSNGQIVVSGKLINLDLLIEDLKKRSIKSIKLPVSAPFHCKLMNNATKIMQDEIQKYDFQNPKNTLISNVTAQEVNEISTLKELLIKQIESRVRWRESVNLMLEKKITQFIEIGPG</sequence>
<dbReference type="SUPFAM" id="SSF52151">
    <property type="entry name" value="FabD/lysophospholipase-like"/>
    <property type="match status" value="1"/>
</dbReference>
<dbReference type="InterPro" id="IPR050858">
    <property type="entry name" value="Mal-CoA-ACP_Trans/PKS_FabD"/>
</dbReference>
<dbReference type="InterPro" id="IPR004410">
    <property type="entry name" value="Malonyl_CoA-ACP_transAc_FabD"/>
</dbReference>
<dbReference type="EMBL" id="UINC01133995">
    <property type="protein sequence ID" value="SVD17255.1"/>
    <property type="molecule type" value="Genomic_DNA"/>
</dbReference>
<dbReference type="SUPFAM" id="SSF55048">
    <property type="entry name" value="Probable ACP-binding domain of malonyl-CoA ACP transacylase"/>
    <property type="match status" value="1"/>
</dbReference>
<evidence type="ECO:0000313" key="7">
    <source>
        <dbReference type="EMBL" id="SVD17255.1"/>
    </source>
</evidence>
<keyword evidence="3" id="KW-0808">Transferase</keyword>
<dbReference type="GO" id="GO:0004314">
    <property type="term" value="F:[acyl-carrier-protein] S-malonyltransferase activity"/>
    <property type="evidence" value="ECO:0007669"/>
    <property type="project" value="UniProtKB-EC"/>
</dbReference>
<dbReference type="PANTHER" id="PTHR42681">
    <property type="entry name" value="MALONYL-COA-ACYL CARRIER PROTEIN TRANSACYLASE, MITOCHONDRIAL"/>
    <property type="match status" value="1"/>
</dbReference>
<comment type="catalytic activity">
    <reaction evidence="5">
        <text>holo-[ACP] + malonyl-CoA = malonyl-[ACP] + CoA</text>
        <dbReference type="Rhea" id="RHEA:41792"/>
        <dbReference type="Rhea" id="RHEA-COMP:9623"/>
        <dbReference type="Rhea" id="RHEA-COMP:9685"/>
        <dbReference type="ChEBI" id="CHEBI:57287"/>
        <dbReference type="ChEBI" id="CHEBI:57384"/>
        <dbReference type="ChEBI" id="CHEBI:64479"/>
        <dbReference type="ChEBI" id="CHEBI:78449"/>
        <dbReference type="EC" id="2.3.1.39"/>
    </reaction>
</comment>
<keyword evidence="4" id="KW-0012">Acyltransferase</keyword>
<dbReference type="Gene3D" id="3.40.366.10">
    <property type="entry name" value="Malonyl-Coenzyme A Acyl Carrier Protein, domain 2"/>
    <property type="match status" value="1"/>
</dbReference>
<dbReference type="InterPro" id="IPR014043">
    <property type="entry name" value="Acyl_transferase_dom"/>
</dbReference>
<dbReference type="PIRSF" id="PIRSF000446">
    <property type="entry name" value="Mct"/>
    <property type="match status" value="1"/>
</dbReference>
<evidence type="ECO:0000259" key="6">
    <source>
        <dbReference type="SMART" id="SM00827"/>
    </source>
</evidence>
<evidence type="ECO:0000256" key="2">
    <source>
        <dbReference type="ARBA" id="ARBA00013258"/>
    </source>
</evidence>
<dbReference type="AlphaFoldDB" id="A0A382T674"/>
<evidence type="ECO:0000256" key="1">
    <source>
        <dbReference type="ARBA" id="ARBA00008217"/>
    </source>
</evidence>
<evidence type="ECO:0000256" key="5">
    <source>
        <dbReference type="ARBA" id="ARBA00048462"/>
    </source>
</evidence>
<dbReference type="GO" id="GO:0005739">
    <property type="term" value="C:mitochondrion"/>
    <property type="evidence" value="ECO:0007669"/>
    <property type="project" value="TreeGrafter"/>
</dbReference>
<dbReference type="GO" id="GO:0006633">
    <property type="term" value="P:fatty acid biosynthetic process"/>
    <property type="evidence" value="ECO:0007669"/>
    <property type="project" value="TreeGrafter"/>
</dbReference>
<evidence type="ECO:0000256" key="3">
    <source>
        <dbReference type="ARBA" id="ARBA00022679"/>
    </source>
</evidence>
<protein>
    <recommendedName>
        <fullName evidence="2">[acyl-carrier-protein] S-malonyltransferase</fullName>
        <ecNumber evidence="2">2.3.1.39</ecNumber>
    </recommendedName>
</protein>
<dbReference type="InterPro" id="IPR016035">
    <property type="entry name" value="Acyl_Trfase/lysoPLipase"/>
</dbReference>
<organism evidence="7">
    <name type="scientific">marine metagenome</name>
    <dbReference type="NCBI Taxonomy" id="408172"/>
    <lineage>
        <taxon>unclassified sequences</taxon>
        <taxon>metagenomes</taxon>
        <taxon>ecological metagenomes</taxon>
    </lineage>
</organism>
<dbReference type="Pfam" id="PF00698">
    <property type="entry name" value="Acyl_transf_1"/>
    <property type="match status" value="1"/>
</dbReference>
<name>A0A382T674_9ZZZZ</name>
<feature type="domain" description="Malonyl-CoA:ACP transacylase (MAT)" evidence="6">
    <location>
        <begin position="5"/>
        <end position="278"/>
    </location>
</feature>
<dbReference type="InterPro" id="IPR001227">
    <property type="entry name" value="Ac_transferase_dom_sf"/>
</dbReference>
<dbReference type="Gene3D" id="3.30.70.250">
    <property type="entry name" value="Malonyl-CoA ACP transacylase, ACP-binding"/>
    <property type="match status" value="1"/>
</dbReference>
<dbReference type="NCBIfam" id="TIGR00128">
    <property type="entry name" value="fabD"/>
    <property type="match status" value="1"/>
</dbReference>
<proteinExistence type="inferred from homology"/>
<dbReference type="SMART" id="SM00827">
    <property type="entry name" value="PKS_AT"/>
    <property type="match status" value="1"/>
</dbReference>
<gene>
    <name evidence="7" type="ORF">METZ01_LOCUS370109</name>
</gene>
<dbReference type="InterPro" id="IPR024925">
    <property type="entry name" value="Malonyl_CoA-ACP_transAc"/>
</dbReference>
<feature type="non-terminal residue" evidence="7">
    <location>
        <position position="278"/>
    </location>
</feature>
<dbReference type="EC" id="2.3.1.39" evidence="2"/>